<feature type="compositionally biased region" description="Basic and acidic residues" evidence="8">
    <location>
        <begin position="451"/>
        <end position="461"/>
    </location>
</feature>
<feature type="compositionally biased region" description="Basic and acidic residues" evidence="8">
    <location>
        <begin position="938"/>
        <end position="952"/>
    </location>
</feature>
<evidence type="ECO:0000256" key="8">
    <source>
        <dbReference type="SAM" id="MobiDB-lite"/>
    </source>
</evidence>
<protein>
    <recommendedName>
        <fullName evidence="9">BED-type domain-containing protein</fullName>
    </recommendedName>
</protein>
<dbReference type="Pfam" id="PF05699">
    <property type="entry name" value="Dimer_Tnp_hAT"/>
    <property type="match status" value="1"/>
</dbReference>
<evidence type="ECO:0000259" key="9">
    <source>
        <dbReference type="PROSITE" id="PS50808"/>
    </source>
</evidence>
<keyword evidence="4" id="KW-0862">Zinc</keyword>
<evidence type="ECO:0000256" key="5">
    <source>
        <dbReference type="ARBA" id="ARBA00023125"/>
    </source>
</evidence>
<reference evidence="11" key="1">
    <citation type="journal article" date="2014" name="PLoS ONE">
        <title>The genome and linkage map of the northern pike (Esox lucius): conserved synteny revealed between the salmonid sister group and the Neoteleostei.</title>
        <authorList>
            <person name="Rondeau E.B."/>
            <person name="Minkley D.R."/>
            <person name="Leong J.S."/>
            <person name="Messmer A.M."/>
            <person name="Jantzen J.R."/>
            <person name="von Schalburg K.R."/>
            <person name="Lemon C."/>
            <person name="Bird N.H."/>
            <person name="Koop B.F."/>
        </authorList>
    </citation>
    <scope>NUCLEOTIDE SEQUENCE</scope>
</reference>
<dbReference type="CTD" id="101884515"/>
<reference evidence="10" key="4">
    <citation type="submission" date="2025-09" db="UniProtKB">
        <authorList>
            <consortium name="Ensembl"/>
        </authorList>
    </citation>
    <scope>IDENTIFICATION</scope>
</reference>
<dbReference type="RefSeq" id="XP_010868797.4">
    <property type="nucleotide sequence ID" value="XM_010870495.5"/>
</dbReference>
<dbReference type="Ensembl" id="ENSELUT00000041276.3">
    <property type="protein sequence ID" value="ENSELUP00000020039.3"/>
    <property type="gene ID" value="ENSELUG00000019308.3"/>
</dbReference>
<evidence type="ECO:0000256" key="7">
    <source>
        <dbReference type="PROSITE-ProRule" id="PRU00027"/>
    </source>
</evidence>
<evidence type="ECO:0000256" key="4">
    <source>
        <dbReference type="ARBA" id="ARBA00022833"/>
    </source>
</evidence>
<dbReference type="SUPFAM" id="SSF140996">
    <property type="entry name" value="Hermes dimerisation domain"/>
    <property type="match status" value="1"/>
</dbReference>
<feature type="region of interest" description="Disordered" evidence="8">
    <location>
        <begin position="707"/>
        <end position="731"/>
    </location>
</feature>
<comment type="subcellular location">
    <subcellularLocation>
        <location evidence="1">Nucleus</location>
    </subcellularLocation>
</comment>
<dbReference type="AlphaFoldDB" id="A0A3P8YTV5"/>
<keyword evidence="3 7" id="KW-0863">Zinc-finger</keyword>
<dbReference type="InterPro" id="IPR036236">
    <property type="entry name" value="Znf_C2H2_sf"/>
</dbReference>
<dbReference type="KEGG" id="els:105010847"/>
<evidence type="ECO:0000313" key="11">
    <source>
        <dbReference type="Proteomes" id="UP000265140"/>
    </source>
</evidence>
<dbReference type="FunCoup" id="A0A3P8YTV5">
    <property type="interactions" value="2"/>
</dbReference>
<proteinExistence type="predicted"/>
<feature type="region of interest" description="Disordered" evidence="8">
    <location>
        <begin position="238"/>
        <end position="269"/>
    </location>
</feature>
<evidence type="ECO:0000313" key="10">
    <source>
        <dbReference type="Ensembl" id="ENSELUP00000020039.3"/>
    </source>
</evidence>
<dbReference type="InterPro" id="IPR008906">
    <property type="entry name" value="HATC_C_dom"/>
</dbReference>
<dbReference type="GO" id="GO:0046983">
    <property type="term" value="F:protein dimerization activity"/>
    <property type="evidence" value="ECO:0007669"/>
    <property type="project" value="InterPro"/>
</dbReference>
<dbReference type="PANTHER" id="PTHR46169">
    <property type="entry name" value="DNA REPLICATION-RELATED ELEMENT FACTOR, ISOFORM A"/>
    <property type="match status" value="1"/>
</dbReference>
<keyword evidence="11" id="KW-1185">Reference proteome</keyword>
<name>A0A3P8YTV5_ESOLU</name>
<evidence type="ECO:0000256" key="2">
    <source>
        <dbReference type="ARBA" id="ARBA00022723"/>
    </source>
</evidence>
<reference evidence="10" key="3">
    <citation type="submission" date="2025-08" db="UniProtKB">
        <authorList>
            <consortium name="Ensembl"/>
        </authorList>
    </citation>
    <scope>IDENTIFICATION</scope>
</reference>
<dbReference type="InterPro" id="IPR012337">
    <property type="entry name" value="RNaseH-like_sf"/>
</dbReference>
<dbReference type="OMA" id="NLSIEMW"/>
<dbReference type="SUPFAM" id="SSF57667">
    <property type="entry name" value="beta-beta-alpha zinc fingers"/>
    <property type="match status" value="1"/>
</dbReference>
<keyword evidence="5" id="KW-0238">DNA-binding</keyword>
<feature type="region of interest" description="Disordered" evidence="8">
    <location>
        <begin position="933"/>
        <end position="952"/>
    </location>
</feature>
<dbReference type="InterPro" id="IPR003656">
    <property type="entry name" value="Znf_BED"/>
</dbReference>
<evidence type="ECO:0000256" key="6">
    <source>
        <dbReference type="ARBA" id="ARBA00023242"/>
    </source>
</evidence>
<dbReference type="GO" id="GO:0008270">
    <property type="term" value="F:zinc ion binding"/>
    <property type="evidence" value="ECO:0007669"/>
    <property type="project" value="UniProtKB-KW"/>
</dbReference>
<dbReference type="InterPro" id="IPR052717">
    <property type="entry name" value="Vacuolar_transposase_reg"/>
</dbReference>
<dbReference type="GeneID" id="105010847"/>
<dbReference type="Bgee" id="ENSELUG00000019308">
    <property type="expression patterns" value="Expressed in liver and 15 other cell types or tissues"/>
</dbReference>
<dbReference type="GeneTree" id="ENSGT00940000158431"/>
<feature type="compositionally biased region" description="Polar residues" evidence="8">
    <location>
        <begin position="254"/>
        <end position="269"/>
    </location>
</feature>
<dbReference type="PANTHER" id="PTHR46169:SF9">
    <property type="entry name" value="SI:DKEYP-117B8.4"/>
    <property type="match status" value="1"/>
</dbReference>
<dbReference type="InParanoid" id="A0A3P8YTV5"/>
<accession>A0A3P8YTV5</accession>
<evidence type="ECO:0000256" key="1">
    <source>
        <dbReference type="ARBA" id="ARBA00004123"/>
    </source>
</evidence>
<sequence length="968" mass="107552">MEDYQPLKGSLHKSFGFKLDSKGHLTDKSIVYCLHCEKSFSYHQHHSNTSLLYHLRKKHPQITSEEGESDSEITVISDNSNMDFRGYPLSSNVPPNYRRRGERGVAGQVLDRRKSTVWNYYIQLNEMFVECNICKRQLSYHNSTTTMREHLVRKHNIRDNVPPVLDNTAVAGAPIPATALQPMALPGFPCSSSTNAPTANTGLFQPDLQIVVKEEQQDAALSPEQWAAKRARITIAPPAVGDGATANPAPRQNLEPSNSNNGLLYSENSNFGDINRSENGVKQSSDKRTGVLTELIMEMVYRDLQPLSVVEERGFCLLLSCLEPQYPVPSPSQLGSLIWHRYDVLKRHLQQYLQSGLAPRGITLCTECWQSVAGCEVGTGGRPFITVSAHFVDKDWRLARCVLQTRPMPDIREAACGRGFTQFGESLKEVLSEFHLPQSSVFCIVHDAPRTSDGRGTESTRLKKKKDSHIGGPGQVPQDLPEGWVALHCAGEALKLCIQEGLRMDPVRQALAEARRIISHFQHDAHAATALIHKAEAANKAGACLVLDDPGRWATAIDMCDSLLELKWVVSSVLEEQKAAPNLADHQWRLIQELVPVLKTFRIAASFMSEDVNVSISALLPCLHGVSRILGQHVAETTCPVARGVMETVQSGMERQWRLGEDEALLENPAVLSSFLDPRFKELRFLSPHARSKLHDRVKDLLSAQAQTEADEISRECDKGGDDEDGEEGTDKVMTNIRQDISKSSVAPMDSPMSCESNEGDITVLQHQLKVSQTSASQVIEEGLGESLRYSTGNGPRRVGGVAGLSNPLKGDTKPPSYRQVSPIPKSMYDILLGEDPTERMPEIHQQLENYIAEPLCKRSLSPLHWWRSKEHRFPAVARLARTFLAIPATAVPADRAFAPRETTVAQRRAILGPQHLEHILFLHQNSDYVEKLMGGSKGHEDRGSDRNAAKQTRETLYQSLVSYESMS</sequence>
<dbReference type="Pfam" id="PF02892">
    <property type="entry name" value="zf-BED"/>
    <property type="match status" value="2"/>
</dbReference>
<dbReference type="Proteomes" id="UP000265140">
    <property type="component" value="Chromosome 7"/>
</dbReference>
<keyword evidence="2" id="KW-0479">Metal-binding</keyword>
<dbReference type="SUPFAM" id="SSF53098">
    <property type="entry name" value="Ribonuclease H-like"/>
    <property type="match status" value="1"/>
</dbReference>
<keyword evidence="6" id="KW-0539">Nucleus</keyword>
<dbReference type="PROSITE" id="PS50808">
    <property type="entry name" value="ZF_BED"/>
    <property type="match status" value="1"/>
</dbReference>
<feature type="region of interest" description="Disordered" evidence="8">
    <location>
        <begin position="451"/>
        <end position="475"/>
    </location>
</feature>
<reference evidence="10" key="2">
    <citation type="submission" date="2020-02" db="EMBL/GenBank/DDBJ databases">
        <title>Esox lucius (northern pike) genome, fEsoLuc1, primary haplotype.</title>
        <authorList>
            <person name="Myers G."/>
            <person name="Karagic N."/>
            <person name="Meyer A."/>
            <person name="Pippel M."/>
            <person name="Reichard M."/>
            <person name="Winkler S."/>
            <person name="Tracey A."/>
            <person name="Sims Y."/>
            <person name="Howe K."/>
            <person name="Rhie A."/>
            <person name="Formenti G."/>
            <person name="Durbin R."/>
            <person name="Fedrigo O."/>
            <person name="Jarvis E.D."/>
        </authorList>
    </citation>
    <scope>NUCLEOTIDE SEQUENCE [LARGE SCALE GENOMIC DNA]</scope>
</reference>
<dbReference type="SMART" id="SM00614">
    <property type="entry name" value="ZnF_BED"/>
    <property type="match status" value="2"/>
</dbReference>
<feature type="domain" description="BED-type" evidence="9">
    <location>
        <begin position="112"/>
        <end position="155"/>
    </location>
</feature>
<evidence type="ECO:0000256" key="3">
    <source>
        <dbReference type="ARBA" id="ARBA00022771"/>
    </source>
</evidence>
<organism evidence="10 11">
    <name type="scientific">Esox lucius</name>
    <name type="common">Northern pike</name>
    <dbReference type="NCBI Taxonomy" id="8010"/>
    <lineage>
        <taxon>Eukaryota</taxon>
        <taxon>Metazoa</taxon>
        <taxon>Chordata</taxon>
        <taxon>Craniata</taxon>
        <taxon>Vertebrata</taxon>
        <taxon>Euteleostomi</taxon>
        <taxon>Actinopterygii</taxon>
        <taxon>Neopterygii</taxon>
        <taxon>Teleostei</taxon>
        <taxon>Protacanthopterygii</taxon>
        <taxon>Esociformes</taxon>
        <taxon>Esocidae</taxon>
        <taxon>Esox</taxon>
    </lineage>
</organism>
<dbReference type="GO" id="GO:0003677">
    <property type="term" value="F:DNA binding"/>
    <property type="evidence" value="ECO:0007669"/>
    <property type="project" value="UniProtKB-KW"/>
</dbReference>
<dbReference type="GO" id="GO:0005634">
    <property type="term" value="C:nucleus"/>
    <property type="evidence" value="ECO:0007669"/>
    <property type="project" value="UniProtKB-SubCell"/>
</dbReference>
<dbReference type="GO" id="GO:0006357">
    <property type="term" value="P:regulation of transcription by RNA polymerase II"/>
    <property type="evidence" value="ECO:0007669"/>
    <property type="project" value="TreeGrafter"/>
</dbReference>